<organism evidence="1">
    <name type="scientific">Streptomyces sp. NBC_00148</name>
    <dbReference type="NCBI Taxonomy" id="2903626"/>
    <lineage>
        <taxon>Bacteria</taxon>
        <taxon>Bacillati</taxon>
        <taxon>Actinomycetota</taxon>
        <taxon>Actinomycetes</taxon>
        <taxon>Kitasatosporales</taxon>
        <taxon>Streptomycetaceae</taxon>
        <taxon>Streptomyces</taxon>
    </lineage>
</organism>
<name>A0AAU1LKX9_9ACTN</name>
<protein>
    <submittedName>
        <fullName evidence="1">Uncharacterized protein</fullName>
    </submittedName>
</protein>
<reference evidence="1" key="1">
    <citation type="submission" date="2022-10" db="EMBL/GenBank/DDBJ databases">
        <title>The complete genomes of actinobacterial strains from the NBC collection.</title>
        <authorList>
            <person name="Joergensen T.S."/>
            <person name="Alvarez Arevalo M."/>
            <person name="Sterndorff E.B."/>
            <person name="Faurdal D."/>
            <person name="Vuksanovic O."/>
            <person name="Mourched A.-S."/>
            <person name="Charusanti P."/>
            <person name="Shaw S."/>
            <person name="Blin K."/>
            <person name="Weber T."/>
        </authorList>
    </citation>
    <scope>NUCLEOTIDE SEQUENCE</scope>
    <source>
        <strain evidence="1">NBC_00148</strain>
    </source>
</reference>
<sequence>MYDKQLIERIRESQDGFGLDGRYYTTAMLLNGMDLAMSGGLLRGFEEWLCVQKSELSSFIWFKEIFREAVPEVRPGKWREPLESEQEQRAVDHLFTRVLDFLEVRDSRQDLARMYVAYQHLRRS</sequence>
<gene>
    <name evidence="1" type="ORF">OG222_01655</name>
</gene>
<dbReference type="AlphaFoldDB" id="A0AAU1LKX9"/>
<accession>A0AAU1LKX9</accession>
<evidence type="ECO:0000313" key="1">
    <source>
        <dbReference type="EMBL" id="WTQ71856.1"/>
    </source>
</evidence>
<proteinExistence type="predicted"/>
<dbReference type="EMBL" id="CP108169">
    <property type="protein sequence ID" value="WTQ71856.1"/>
    <property type="molecule type" value="Genomic_DNA"/>
</dbReference>